<evidence type="ECO:0000313" key="2">
    <source>
        <dbReference type="EMBL" id="JAT71887.1"/>
    </source>
</evidence>
<dbReference type="AlphaFoldDB" id="A0A1D1ZYC3"/>
<feature type="non-terminal residue" evidence="2">
    <location>
        <position position="1"/>
    </location>
</feature>
<organism evidence="2">
    <name type="scientific">Auxenochlorella protothecoides</name>
    <name type="common">Green microalga</name>
    <name type="synonym">Chlorella protothecoides</name>
    <dbReference type="NCBI Taxonomy" id="3075"/>
    <lineage>
        <taxon>Eukaryota</taxon>
        <taxon>Viridiplantae</taxon>
        <taxon>Chlorophyta</taxon>
        <taxon>core chlorophytes</taxon>
        <taxon>Trebouxiophyceae</taxon>
        <taxon>Chlorellales</taxon>
        <taxon>Chlorellaceae</taxon>
        <taxon>Auxenochlorella</taxon>
    </lineage>
</organism>
<gene>
    <name evidence="2" type="ORF">g.19889</name>
</gene>
<protein>
    <submittedName>
        <fullName evidence="2">Uncharacterized protein</fullName>
    </submittedName>
</protein>
<name>A0A1D1ZYC3_AUXPR</name>
<feature type="compositionally biased region" description="Basic and acidic residues" evidence="1">
    <location>
        <begin position="54"/>
        <end position="77"/>
    </location>
</feature>
<reference evidence="2" key="1">
    <citation type="submission" date="2015-08" db="EMBL/GenBank/DDBJ databases">
        <authorList>
            <person name="Babu N.S."/>
            <person name="Beckwith C.J."/>
            <person name="Beseler K.G."/>
            <person name="Brison A."/>
            <person name="Carone J.V."/>
            <person name="Caskin T.P."/>
            <person name="Diamond M."/>
            <person name="Durham M.E."/>
            <person name="Foxe J.M."/>
            <person name="Go M."/>
            <person name="Henderson B.A."/>
            <person name="Jones I.B."/>
            <person name="McGettigan J.A."/>
            <person name="Micheletti S.J."/>
            <person name="Nasrallah M.E."/>
            <person name="Ortiz D."/>
            <person name="Piller C.R."/>
            <person name="Privatt S.R."/>
            <person name="Schneider S.L."/>
            <person name="Sharp S."/>
            <person name="Smith T.C."/>
            <person name="Stanton J.D."/>
            <person name="Ullery H.E."/>
            <person name="Wilson R.J."/>
            <person name="Serrano M.G."/>
            <person name="Buck G."/>
            <person name="Lee V."/>
            <person name="Wang Y."/>
            <person name="Carvalho R."/>
            <person name="Voegtly L."/>
            <person name="Shi R."/>
            <person name="Duckworth R."/>
            <person name="Johnson A."/>
            <person name="Loviza R."/>
            <person name="Walstead R."/>
            <person name="Shah Z."/>
            <person name="Kiflezghi M."/>
            <person name="Wade K."/>
            <person name="Ball S.L."/>
            <person name="Bradley K.W."/>
            <person name="Asai D.J."/>
            <person name="Bowman C.A."/>
            <person name="Russell D.A."/>
            <person name="Pope W.H."/>
            <person name="Jacobs-Sera D."/>
            <person name="Hendrix R.W."/>
            <person name="Hatfull G.F."/>
        </authorList>
    </citation>
    <scope>NUCLEOTIDE SEQUENCE</scope>
</reference>
<accession>A0A1D1ZYC3</accession>
<feature type="region of interest" description="Disordered" evidence="1">
    <location>
        <begin position="253"/>
        <end position="274"/>
    </location>
</feature>
<dbReference type="PANTHER" id="PTHR34117">
    <property type="entry name" value="STYLE CELL-CYCLE INHIBITOR 1"/>
    <property type="match status" value="1"/>
</dbReference>
<feature type="compositionally biased region" description="Basic and acidic residues" evidence="1">
    <location>
        <begin position="253"/>
        <end position="267"/>
    </location>
</feature>
<dbReference type="PANTHER" id="PTHR34117:SF1">
    <property type="entry name" value="STYLE CELL-CYCLE INHIBITOR 1"/>
    <property type="match status" value="1"/>
</dbReference>
<dbReference type="EMBL" id="GDKF01006735">
    <property type="protein sequence ID" value="JAT71887.1"/>
    <property type="molecule type" value="Transcribed_RNA"/>
</dbReference>
<feature type="region of interest" description="Disordered" evidence="1">
    <location>
        <begin position="1"/>
        <end position="100"/>
    </location>
</feature>
<evidence type="ECO:0000256" key="1">
    <source>
        <dbReference type="SAM" id="MobiDB-lite"/>
    </source>
</evidence>
<sequence>TSTLLKTPQYRRLVTAMGKNSREDRSRSPSPSRAADKKDHKKHKKHSKHKHKSRDTSEERLLKEAKAFLKKRLEQDGGKGASGAATSSRHVSDPSMSRPVKPYTGSFPLLSEDDYFQRNAELSTWLRDSKQMFFSDLDSETAHAFFRDFVREWNSGALPSKFYTGIAAAATQRTGYTWGFSGAGTAAADRTSVGLTAAIADDMNLEASAREAAAGDRREAARRSAAAEREWIDAVHPRAEGREARVAARVARREEKRAREDSPEHLRLPGGGDVLGGGDSFQAAKARLAASQGKRAQNAVLKHEALQHRLVAAQAAEDAKMAQFRALLGASGGAIQIPKRL</sequence>
<dbReference type="InterPro" id="IPR044688">
    <property type="entry name" value="SCI-1-like"/>
</dbReference>
<feature type="compositionally biased region" description="Basic residues" evidence="1">
    <location>
        <begin position="39"/>
        <end position="53"/>
    </location>
</feature>
<proteinExistence type="predicted"/>